<sequence>MPLYLEDIDNYAWNKLEAGAAAADSGFHFITLGSIDEHGHPQARTLVLRRVDRMKCVLEFHTDARSPKWLALSAHPKATALGYCNETRIQLRLCGTVELHAQGSECAELAWEKLSDNTRKTYAGPAPGSDVVSNKYHGCNTDGSGKVNFGVIVLHINLLDWCLLARDNNQRALLHYSAAGKLKNCKWVNP</sequence>
<evidence type="ECO:0000313" key="3">
    <source>
        <dbReference type="Proteomes" id="UP000219271"/>
    </source>
</evidence>
<dbReference type="InterPro" id="IPR012349">
    <property type="entry name" value="Split_barrel_FMN-bd"/>
</dbReference>
<dbReference type="AlphaFoldDB" id="A0A286DQE5"/>
<reference evidence="3" key="1">
    <citation type="submission" date="2017-09" db="EMBL/GenBank/DDBJ databases">
        <authorList>
            <person name="Varghese N."/>
            <person name="Submissions S."/>
        </authorList>
    </citation>
    <scope>NUCLEOTIDE SEQUENCE [LARGE SCALE GENOMIC DNA]</scope>
    <source>
        <strain evidence="3">JKS000234</strain>
    </source>
</reference>
<feature type="domain" description="Pyridoxamine 5'-phosphate oxidase Alr4036 family FMN-binding" evidence="1">
    <location>
        <begin position="17"/>
        <end position="100"/>
    </location>
</feature>
<dbReference type="SUPFAM" id="SSF50475">
    <property type="entry name" value="FMN-binding split barrel"/>
    <property type="match status" value="1"/>
</dbReference>
<evidence type="ECO:0000259" key="1">
    <source>
        <dbReference type="Pfam" id="PF12766"/>
    </source>
</evidence>
<proteinExistence type="predicted"/>
<accession>A0A286DQE5</accession>
<dbReference type="Pfam" id="PF12766">
    <property type="entry name" value="Pyridox_oxase_2"/>
    <property type="match status" value="1"/>
</dbReference>
<protein>
    <submittedName>
        <fullName evidence="2">Pyridoxamine 5'-phosphate oxidase</fullName>
    </submittedName>
</protein>
<dbReference type="OrthoDB" id="5120525at2"/>
<dbReference type="EMBL" id="OCMY01000002">
    <property type="protein sequence ID" value="SOD60866.1"/>
    <property type="molecule type" value="Genomic_DNA"/>
</dbReference>
<gene>
    <name evidence="2" type="ORF">SAMN06273570_4881</name>
</gene>
<evidence type="ECO:0000313" key="2">
    <source>
        <dbReference type="EMBL" id="SOD60866.1"/>
    </source>
</evidence>
<dbReference type="Gene3D" id="2.30.110.10">
    <property type="entry name" value="Electron Transport, Fmn-binding Protein, Chain A"/>
    <property type="match status" value="1"/>
</dbReference>
<dbReference type="GO" id="GO:0010181">
    <property type="term" value="F:FMN binding"/>
    <property type="evidence" value="ECO:0007669"/>
    <property type="project" value="InterPro"/>
</dbReference>
<keyword evidence="3" id="KW-1185">Reference proteome</keyword>
<dbReference type="Proteomes" id="UP000219271">
    <property type="component" value="Unassembled WGS sequence"/>
</dbReference>
<name>A0A286DQE5_9GAMM</name>
<dbReference type="RefSeq" id="WP_097098300.1">
    <property type="nucleotide sequence ID" value="NZ_OCMY01000002.1"/>
</dbReference>
<dbReference type="InterPro" id="IPR024624">
    <property type="entry name" value="Pyridox_Oxase_Alr4036_FMN-bd"/>
</dbReference>
<organism evidence="2 3">
    <name type="scientific">Candidatus Pantoea floridensis</name>
    <dbReference type="NCBI Taxonomy" id="1938870"/>
    <lineage>
        <taxon>Bacteria</taxon>
        <taxon>Pseudomonadati</taxon>
        <taxon>Pseudomonadota</taxon>
        <taxon>Gammaproteobacteria</taxon>
        <taxon>Enterobacterales</taxon>
        <taxon>Erwiniaceae</taxon>
        <taxon>Pantoea</taxon>
    </lineage>
</organism>